<dbReference type="EMBL" id="UOEU01000618">
    <property type="protein sequence ID" value="VAW36293.1"/>
    <property type="molecule type" value="Genomic_DNA"/>
</dbReference>
<protein>
    <recommendedName>
        <fullName evidence="3">YhfC family intramembrane metalloprotease</fullName>
    </recommendedName>
</protein>
<accession>A0A3B0V7L1</accession>
<feature type="transmembrane region" description="Helical" evidence="1">
    <location>
        <begin position="286"/>
        <end position="304"/>
    </location>
</feature>
<feature type="transmembrane region" description="Helical" evidence="1">
    <location>
        <begin position="120"/>
        <end position="140"/>
    </location>
</feature>
<dbReference type="Pfam" id="PF10086">
    <property type="entry name" value="YhfC"/>
    <property type="match status" value="1"/>
</dbReference>
<feature type="transmembrane region" description="Helical" evidence="1">
    <location>
        <begin position="180"/>
        <end position="197"/>
    </location>
</feature>
<dbReference type="InterPro" id="IPR011397">
    <property type="entry name" value="YhfC"/>
</dbReference>
<feature type="transmembrane region" description="Helical" evidence="1">
    <location>
        <begin position="72"/>
        <end position="99"/>
    </location>
</feature>
<feature type="transmembrane region" description="Helical" evidence="1">
    <location>
        <begin position="417"/>
        <end position="439"/>
    </location>
</feature>
<feature type="transmembrane region" description="Helical" evidence="1">
    <location>
        <begin position="379"/>
        <end position="405"/>
    </location>
</feature>
<evidence type="ECO:0000256" key="1">
    <source>
        <dbReference type="SAM" id="Phobius"/>
    </source>
</evidence>
<keyword evidence="1" id="KW-1133">Transmembrane helix</keyword>
<keyword evidence="1" id="KW-0812">Transmembrane</keyword>
<proteinExistence type="predicted"/>
<name>A0A3B0V7L1_9ZZZZ</name>
<dbReference type="GO" id="GO:0005886">
    <property type="term" value="C:plasma membrane"/>
    <property type="evidence" value="ECO:0007669"/>
    <property type="project" value="UniProtKB-SubCell"/>
</dbReference>
<feature type="transmembrane region" description="Helical" evidence="1">
    <location>
        <begin position="204"/>
        <end position="222"/>
    </location>
</feature>
<dbReference type="AlphaFoldDB" id="A0A3B0V7L1"/>
<organism evidence="2">
    <name type="scientific">hydrothermal vent metagenome</name>
    <dbReference type="NCBI Taxonomy" id="652676"/>
    <lineage>
        <taxon>unclassified sequences</taxon>
        <taxon>metagenomes</taxon>
        <taxon>ecological metagenomes</taxon>
    </lineage>
</organism>
<feature type="transmembrane region" description="Helical" evidence="1">
    <location>
        <begin position="31"/>
        <end position="52"/>
    </location>
</feature>
<gene>
    <name evidence="2" type="ORF">MNBD_CHLOROFLEXI01-3245</name>
</gene>
<reference evidence="2" key="1">
    <citation type="submission" date="2018-06" db="EMBL/GenBank/DDBJ databases">
        <authorList>
            <person name="Zhirakovskaya E."/>
        </authorList>
    </citation>
    <scope>NUCLEOTIDE SEQUENCE</scope>
</reference>
<feature type="transmembrane region" description="Helical" evidence="1">
    <location>
        <begin position="500"/>
        <end position="520"/>
    </location>
</feature>
<feature type="transmembrane region" description="Helical" evidence="1">
    <location>
        <begin position="340"/>
        <end position="358"/>
    </location>
</feature>
<dbReference type="PANTHER" id="PTHR43471">
    <property type="entry name" value="ABC TRANSPORTER PERMEASE"/>
    <property type="match status" value="1"/>
</dbReference>
<dbReference type="Pfam" id="PF12679">
    <property type="entry name" value="ABC2_membrane_2"/>
    <property type="match status" value="1"/>
</dbReference>
<keyword evidence="1" id="KW-0472">Membrane</keyword>
<feature type="transmembrane region" description="Helical" evidence="1">
    <location>
        <begin position="228"/>
        <end position="247"/>
    </location>
</feature>
<dbReference type="GO" id="GO:0140359">
    <property type="term" value="F:ABC-type transporter activity"/>
    <property type="evidence" value="ECO:0007669"/>
    <property type="project" value="InterPro"/>
</dbReference>
<sequence>MTILLFTIIVITMILLPVGLAIWLRRRFAVPWLLFCVGMLTFVGSQIYHIPLNSWLDDLGVIGSISADAPDLWRTAVILGLSAGISETLARVLGFYFLFRRKLANHFADGVMVGLGHGGIETMIVGGVFTAGSLSSLLALRGVDLATLGLSSAQLTAVTEQLASIQNSPWLVGLSLVERLIALTLHVTISVLVWHAFKKRQVWPVLLAVAWHSFLDATVVYAPQFLDIIWVELILLGLVFPGAIWLWRQWPAPTKIWKGQSWRTEMGLLGTAVAKDLLQQWRTRRVLVICAVFLLFGLASPMLAKFTPELIRSLPGAEQFAELIPEATAADAIAQHIKNITQFGFVLIILLGMGGVAGEKERGTAAIILSKPLPRWAFLLSKFVAQATLFFVALLLGTLAAYYYTLVLFEPLQLGPFLFGGLLLWLWGLVFTAVTLLGSTLGKSTGGAAGLALLGAIMLLILGGIPQVAQFFPSALVGWAGQLGLPRQLGLPESVPFNGAAVAANGVLMLVFLITAVAVFERQEI</sequence>
<feature type="transmembrane region" description="Helical" evidence="1">
    <location>
        <begin position="451"/>
        <end position="480"/>
    </location>
</feature>
<evidence type="ECO:0008006" key="3">
    <source>
        <dbReference type="Google" id="ProtNLM"/>
    </source>
</evidence>
<feature type="transmembrane region" description="Helical" evidence="1">
    <location>
        <begin position="6"/>
        <end position="24"/>
    </location>
</feature>
<evidence type="ECO:0000313" key="2">
    <source>
        <dbReference type="EMBL" id="VAW36293.1"/>
    </source>
</evidence>